<evidence type="ECO:0000313" key="7">
    <source>
        <dbReference type="EMBL" id="SFK14673.1"/>
    </source>
</evidence>
<dbReference type="SUPFAM" id="SSF53383">
    <property type="entry name" value="PLP-dependent transferases"/>
    <property type="match status" value="1"/>
</dbReference>
<evidence type="ECO:0000259" key="6">
    <source>
        <dbReference type="PROSITE" id="PS50949"/>
    </source>
</evidence>
<evidence type="ECO:0000313" key="8">
    <source>
        <dbReference type="Proteomes" id="UP000198928"/>
    </source>
</evidence>
<evidence type="ECO:0000256" key="3">
    <source>
        <dbReference type="ARBA" id="ARBA00023015"/>
    </source>
</evidence>
<dbReference type="Gene3D" id="3.90.1150.10">
    <property type="entry name" value="Aspartate Aminotransferase, domain 1"/>
    <property type="match status" value="1"/>
</dbReference>
<dbReference type="Gene3D" id="3.40.640.10">
    <property type="entry name" value="Type I PLP-dependent aspartate aminotransferase-like (Major domain)"/>
    <property type="match status" value="1"/>
</dbReference>
<feature type="domain" description="HTH gntR-type" evidence="6">
    <location>
        <begin position="12"/>
        <end position="80"/>
    </location>
</feature>
<dbReference type="PROSITE" id="PS50949">
    <property type="entry name" value="HTH_GNTR"/>
    <property type="match status" value="1"/>
</dbReference>
<dbReference type="GO" id="GO:0003700">
    <property type="term" value="F:DNA-binding transcription factor activity"/>
    <property type="evidence" value="ECO:0007669"/>
    <property type="project" value="InterPro"/>
</dbReference>
<dbReference type="EMBL" id="FOSG01000004">
    <property type="protein sequence ID" value="SFK14673.1"/>
    <property type="molecule type" value="Genomic_DNA"/>
</dbReference>
<dbReference type="InterPro" id="IPR036390">
    <property type="entry name" value="WH_DNA-bd_sf"/>
</dbReference>
<dbReference type="GO" id="GO:0003677">
    <property type="term" value="F:DNA binding"/>
    <property type="evidence" value="ECO:0007669"/>
    <property type="project" value="UniProtKB-KW"/>
</dbReference>
<proteinExistence type="inferred from homology"/>
<gene>
    <name evidence="7" type="ORF">SAMN05192584_10436</name>
</gene>
<dbReference type="InterPro" id="IPR015421">
    <property type="entry name" value="PyrdxlP-dep_Trfase_major"/>
</dbReference>
<keyword evidence="5" id="KW-0804">Transcription</keyword>
<dbReference type="PANTHER" id="PTHR46577:SF1">
    <property type="entry name" value="HTH-TYPE TRANSCRIPTIONAL REGULATORY PROTEIN GABR"/>
    <property type="match status" value="1"/>
</dbReference>
<dbReference type="InterPro" id="IPR004839">
    <property type="entry name" value="Aminotransferase_I/II_large"/>
</dbReference>
<dbReference type="InterPro" id="IPR015422">
    <property type="entry name" value="PyrdxlP-dep_Trfase_small"/>
</dbReference>
<dbReference type="Pfam" id="PF00392">
    <property type="entry name" value="GntR"/>
    <property type="match status" value="1"/>
</dbReference>
<dbReference type="CDD" id="cd07377">
    <property type="entry name" value="WHTH_GntR"/>
    <property type="match status" value="1"/>
</dbReference>
<dbReference type="InterPro" id="IPR051446">
    <property type="entry name" value="HTH_trans_reg/aminotransferase"/>
</dbReference>
<evidence type="ECO:0000256" key="2">
    <source>
        <dbReference type="ARBA" id="ARBA00022898"/>
    </source>
</evidence>
<reference evidence="8" key="1">
    <citation type="submission" date="2016-10" db="EMBL/GenBank/DDBJ databases">
        <authorList>
            <person name="Varghese N."/>
            <person name="Submissions S."/>
        </authorList>
    </citation>
    <scope>NUCLEOTIDE SEQUENCE [LARGE SCALE GENOMIC DNA]</scope>
    <source>
        <strain evidence="8">PL19</strain>
    </source>
</reference>
<dbReference type="Proteomes" id="UP000198928">
    <property type="component" value="Unassembled WGS sequence"/>
</dbReference>
<dbReference type="InterPro" id="IPR000524">
    <property type="entry name" value="Tscrpt_reg_HTH_GntR"/>
</dbReference>
<dbReference type="InterPro" id="IPR036388">
    <property type="entry name" value="WH-like_DNA-bd_sf"/>
</dbReference>
<keyword evidence="3" id="KW-0805">Transcription regulation</keyword>
<organism evidence="7 8">
    <name type="scientific">Streptomyces pini</name>
    <dbReference type="NCBI Taxonomy" id="1520580"/>
    <lineage>
        <taxon>Bacteria</taxon>
        <taxon>Bacillati</taxon>
        <taxon>Actinomycetota</taxon>
        <taxon>Actinomycetes</taxon>
        <taxon>Kitasatosporales</taxon>
        <taxon>Streptomycetaceae</taxon>
        <taxon>Streptomyces</taxon>
    </lineage>
</organism>
<dbReference type="Gene3D" id="1.10.10.10">
    <property type="entry name" value="Winged helix-like DNA-binding domain superfamily/Winged helix DNA-binding domain"/>
    <property type="match status" value="1"/>
</dbReference>
<evidence type="ECO:0000256" key="4">
    <source>
        <dbReference type="ARBA" id="ARBA00023125"/>
    </source>
</evidence>
<sequence length="449" mass="47196">MFFVLGEYRIEGRRAAEIAASVERGVGTGELEPGGLLPPMRELAAELGVNPNTVAAAYRTLRERGVIETAGRRGSRVRPRPATTAREAIGVEAPEGARDISTGNPDPTLLPSLNTALAAAARRHERHPTLYGAPGLTDDLARLAREAFDADAVPPGPVAAASGSLDAIERVLAAHLKPGDAVAVEDPGWGSLLDLVPALGLRTLPVALDDDGPLPESVERALRQGARALVVTDRAQNPTGAAVCASRARELRRVLAAHPRVLLIEDDHGHGIVDLPLHPLAGEDGPAEHWALVRSTAKAYGPDLRLAVLTGDAVTVDRVRGRQRLGPGWVSHLLQRTVTALWESRAVDPAQVAGSYGRRRTALLDALAARGVEAHGRSGMNVWVPVPDETGAVARLLRAGWAVAPGARFRIASSPGIRLTVSALSEDEVGPVADAVAAAIRPGEARRYG</sequence>
<dbReference type="Pfam" id="PF00155">
    <property type="entry name" value="Aminotran_1_2"/>
    <property type="match status" value="1"/>
</dbReference>
<keyword evidence="8" id="KW-1185">Reference proteome</keyword>
<dbReference type="GO" id="GO:0030170">
    <property type="term" value="F:pyridoxal phosphate binding"/>
    <property type="evidence" value="ECO:0007669"/>
    <property type="project" value="InterPro"/>
</dbReference>
<accession>A0A1I3X501</accession>
<evidence type="ECO:0000256" key="1">
    <source>
        <dbReference type="ARBA" id="ARBA00005384"/>
    </source>
</evidence>
<comment type="similarity">
    <text evidence="1">In the C-terminal section; belongs to the class-I pyridoxal-phosphate-dependent aminotransferase family.</text>
</comment>
<dbReference type="PANTHER" id="PTHR46577">
    <property type="entry name" value="HTH-TYPE TRANSCRIPTIONAL REGULATORY PROTEIN GABR"/>
    <property type="match status" value="1"/>
</dbReference>
<protein>
    <submittedName>
        <fullName evidence="7">Transcriptional regulator, GntR family</fullName>
    </submittedName>
</protein>
<dbReference type="InterPro" id="IPR015424">
    <property type="entry name" value="PyrdxlP-dep_Trfase"/>
</dbReference>
<dbReference type="SUPFAM" id="SSF46785">
    <property type="entry name" value="Winged helix' DNA-binding domain"/>
    <property type="match status" value="1"/>
</dbReference>
<dbReference type="CDD" id="cd00609">
    <property type="entry name" value="AAT_like"/>
    <property type="match status" value="1"/>
</dbReference>
<name>A0A1I3X501_9ACTN</name>
<dbReference type="SMART" id="SM00345">
    <property type="entry name" value="HTH_GNTR"/>
    <property type="match status" value="1"/>
</dbReference>
<keyword evidence="2" id="KW-0663">Pyridoxal phosphate</keyword>
<keyword evidence="4" id="KW-0238">DNA-binding</keyword>
<dbReference type="AlphaFoldDB" id="A0A1I3X501"/>
<evidence type="ECO:0000256" key="5">
    <source>
        <dbReference type="ARBA" id="ARBA00023163"/>
    </source>
</evidence>